<dbReference type="AlphaFoldDB" id="A0ABC8J704"/>
<name>A0ABC8J704_ERUVS</name>
<evidence type="ECO:0000256" key="5">
    <source>
        <dbReference type="ARBA" id="ARBA00023242"/>
    </source>
</evidence>
<evidence type="ECO:0000313" key="8">
    <source>
        <dbReference type="Proteomes" id="UP001642260"/>
    </source>
</evidence>
<sequence length="120" mass="14136">MAEKINLELSLQTTPSRMIKKKLVSSDIDLNNKLRLPRREFEKFIIPQMEWGLVENLEKSVEVIVRDVNGTDYHVTLMKYQSGDYFFVDTWNDIVKAKGFKLGDQITLTWDKDAEIFYIM</sequence>
<evidence type="ECO:0000256" key="2">
    <source>
        <dbReference type="ARBA" id="ARBA00023015"/>
    </source>
</evidence>
<dbReference type="SUPFAM" id="SSF101936">
    <property type="entry name" value="DNA-binding pseudobarrel domain"/>
    <property type="match status" value="1"/>
</dbReference>
<dbReference type="CDD" id="cd10017">
    <property type="entry name" value="B3_DNA"/>
    <property type="match status" value="1"/>
</dbReference>
<evidence type="ECO:0000256" key="4">
    <source>
        <dbReference type="ARBA" id="ARBA00023163"/>
    </source>
</evidence>
<keyword evidence="8" id="KW-1185">Reference proteome</keyword>
<protein>
    <recommendedName>
        <fullName evidence="6">TF-B3 domain-containing protein</fullName>
    </recommendedName>
</protein>
<dbReference type="GO" id="GO:0005634">
    <property type="term" value="C:nucleus"/>
    <property type="evidence" value="ECO:0007669"/>
    <property type="project" value="UniProtKB-SubCell"/>
</dbReference>
<dbReference type="Gene3D" id="2.40.330.10">
    <property type="entry name" value="DNA-binding pseudobarrel domain"/>
    <property type="match status" value="1"/>
</dbReference>
<dbReference type="PROSITE" id="PS50863">
    <property type="entry name" value="B3"/>
    <property type="match status" value="1"/>
</dbReference>
<dbReference type="InterPro" id="IPR015300">
    <property type="entry name" value="DNA-bd_pseudobarrel_sf"/>
</dbReference>
<dbReference type="Proteomes" id="UP001642260">
    <property type="component" value="Unassembled WGS sequence"/>
</dbReference>
<reference evidence="7 8" key="1">
    <citation type="submission" date="2022-03" db="EMBL/GenBank/DDBJ databases">
        <authorList>
            <person name="Macdonald S."/>
            <person name="Ahmed S."/>
            <person name="Newling K."/>
        </authorList>
    </citation>
    <scope>NUCLEOTIDE SEQUENCE [LARGE SCALE GENOMIC DNA]</scope>
</reference>
<comment type="caution">
    <text evidence="7">The sequence shown here is derived from an EMBL/GenBank/DDBJ whole genome shotgun (WGS) entry which is preliminary data.</text>
</comment>
<keyword evidence="3" id="KW-0238">DNA-binding</keyword>
<evidence type="ECO:0000256" key="1">
    <source>
        <dbReference type="ARBA" id="ARBA00004123"/>
    </source>
</evidence>
<keyword evidence="2" id="KW-0805">Transcription regulation</keyword>
<evidence type="ECO:0000259" key="6">
    <source>
        <dbReference type="PROSITE" id="PS50863"/>
    </source>
</evidence>
<proteinExistence type="predicted"/>
<dbReference type="GO" id="GO:0003677">
    <property type="term" value="F:DNA binding"/>
    <property type="evidence" value="ECO:0007669"/>
    <property type="project" value="UniProtKB-KW"/>
</dbReference>
<dbReference type="InterPro" id="IPR051442">
    <property type="entry name" value="B3_domain"/>
</dbReference>
<feature type="domain" description="TF-B3" evidence="6">
    <location>
        <begin position="19"/>
        <end position="120"/>
    </location>
</feature>
<keyword evidence="4" id="KW-0804">Transcription</keyword>
<keyword evidence="5" id="KW-0539">Nucleus</keyword>
<organism evidence="7 8">
    <name type="scientific">Eruca vesicaria subsp. sativa</name>
    <name type="common">Garden rocket</name>
    <name type="synonym">Eruca sativa</name>
    <dbReference type="NCBI Taxonomy" id="29727"/>
    <lineage>
        <taxon>Eukaryota</taxon>
        <taxon>Viridiplantae</taxon>
        <taxon>Streptophyta</taxon>
        <taxon>Embryophyta</taxon>
        <taxon>Tracheophyta</taxon>
        <taxon>Spermatophyta</taxon>
        <taxon>Magnoliopsida</taxon>
        <taxon>eudicotyledons</taxon>
        <taxon>Gunneridae</taxon>
        <taxon>Pentapetalae</taxon>
        <taxon>rosids</taxon>
        <taxon>malvids</taxon>
        <taxon>Brassicales</taxon>
        <taxon>Brassicaceae</taxon>
        <taxon>Brassiceae</taxon>
        <taxon>Eruca</taxon>
    </lineage>
</organism>
<gene>
    <name evidence="7" type="ORF">ERUC_LOCUS4700</name>
</gene>
<evidence type="ECO:0000313" key="7">
    <source>
        <dbReference type="EMBL" id="CAH8306690.1"/>
    </source>
</evidence>
<dbReference type="PANTHER" id="PTHR34269">
    <property type="entry name" value="TRANSCRIPTION FACTOR B3-DOMAIN FAMILY-RELATED"/>
    <property type="match status" value="1"/>
</dbReference>
<dbReference type="SMART" id="SM01019">
    <property type="entry name" value="B3"/>
    <property type="match status" value="1"/>
</dbReference>
<dbReference type="Pfam" id="PF02362">
    <property type="entry name" value="B3"/>
    <property type="match status" value="1"/>
</dbReference>
<evidence type="ECO:0000256" key="3">
    <source>
        <dbReference type="ARBA" id="ARBA00023125"/>
    </source>
</evidence>
<dbReference type="InterPro" id="IPR003340">
    <property type="entry name" value="B3_DNA-bd"/>
</dbReference>
<accession>A0ABC8J704</accession>
<comment type="subcellular location">
    <subcellularLocation>
        <location evidence="1">Nucleus</location>
    </subcellularLocation>
</comment>
<dbReference type="PANTHER" id="PTHR34269:SF17">
    <property type="entry name" value="B3 DOMAIN PROTEIN"/>
    <property type="match status" value="1"/>
</dbReference>
<dbReference type="EMBL" id="CAKOAT010066266">
    <property type="protein sequence ID" value="CAH8306690.1"/>
    <property type="molecule type" value="Genomic_DNA"/>
</dbReference>